<accession>A0A7L4P717</accession>
<dbReference type="OMA" id="YCTAYIE"/>
<organism evidence="1 2">
    <name type="scientific">Pyrobaculum arsenaticum</name>
    <dbReference type="NCBI Taxonomy" id="121277"/>
    <lineage>
        <taxon>Archaea</taxon>
        <taxon>Thermoproteota</taxon>
        <taxon>Thermoprotei</taxon>
        <taxon>Thermoproteales</taxon>
        <taxon>Thermoproteaceae</taxon>
        <taxon>Pyrobaculum</taxon>
    </lineage>
</organism>
<evidence type="ECO:0000313" key="2">
    <source>
        <dbReference type="Proteomes" id="UP000554766"/>
    </source>
</evidence>
<dbReference type="Proteomes" id="UP000554766">
    <property type="component" value="Unassembled WGS sequence"/>
</dbReference>
<evidence type="ECO:0000313" key="1">
    <source>
        <dbReference type="EMBL" id="NYR14632.1"/>
    </source>
</evidence>
<dbReference type="AlphaFoldDB" id="A0A7L4P717"/>
<dbReference type="GeneID" id="5056348"/>
<sequence length="219" mass="23877">MASVVYVLTKSYNSLPLGDGCLRLVGDIPLLVGERCRGRYLVVEKGRGVRAATGQAAGSVVYVASGPPRKVVVGEGVLRIEDGLDLFDDFVKKGLWRELESAFFAAVARYASRCIYCTALAEATFLTPPHPRRGSGMFVEVVRQAKTYRVLVVSAPGHSDVFKREVERLFRLSAHIYAIRLGIPLDAPLDLYAQSRPVAAKPAHVVKLAETKLAVWGHA</sequence>
<name>A0A7L4P717_9CREN</name>
<keyword evidence="2" id="KW-1185">Reference proteome</keyword>
<proteinExistence type="predicted"/>
<dbReference type="EMBL" id="JAAVJF010000001">
    <property type="protein sequence ID" value="NYR14632.1"/>
    <property type="molecule type" value="Genomic_DNA"/>
</dbReference>
<protein>
    <submittedName>
        <fullName evidence="1">Uncharacterized protein</fullName>
    </submittedName>
</protein>
<comment type="caution">
    <text evidence="1">The sequence shown here is derived from an EMBL/GenBank/DDBJ whole genome shotgun (WGS) entry which is preliminary data.</text>
</comment>
<reference evidence="1 2" key="1">
    <citation type="journal article" date="2020" name="Nat. Commun.">
        <title>The structures of two archaeal type IV pili illuminate evolutionary relationships.</title>
        <authorList>
            <person name="Wang F."/>
            <person name="Baquero D.P."/>
            <person name="Su Z."/>
            <person name="Beltran L.C."/>
            <person name="Prangishvili D."/>
            <person name="Krupovic M."/>
            <person name="Egelman E.H."/>
        </authorList>
    </citation>
    <scope>NUCLEOTIDE SEQUENCE [LARGE SCALE GENOMIC DNA]</scope>
    <source>
        <strain evidence="1 2">2GA</strain>
    </source>
</reference>
<dbReference type="RefSeq" id="WP_011900331.1">
    <property type="nucleotide sequence ID" value="NZ_JAAVJF010000001.1"/>
</dbReference>
<gene>
    <name evidence="1" type="ORF">HC235_01350</name>
</gene>